<comment type="caution">
    <text evidence="1">The sequence shown here is derived from an EMBL/GenBank/DDBJ whole genome shotgun (WGS) entry which is preliminary data.</text>
</comment>
<dbReference type="Proteomes" id="UP000727654">
    <property type="component" value="Unassembled WGS sequence"/>
</dbReference>
<protein>
    <submittedName>
        <fullName evidence="1">Uncharacterized protein</fullName>
    </submittedName>
</protein>
<dbReference type="RefSeq" id="WP_224082970.1">
    <property type="nucleotide sequence ID" value="NZ_CAJZAI010000036.1"/>
</dbReference>
<sequence length="98" mass="11693">MDFEALALELCTSYSRIPEVSPPFEAGTLHWHGQDYFYVSGWGEKQQRRLLEVFRKTKDVMLEPLPAFQYPLPFRDLFPQDFRLLYRDAPWEDAGHKR</sequence>
<evidence type="ECO:0000313" key="2">
    <source>
        <dbReference type="Proteomes" id="UP000727654"/>
    </source>
</evidence>
<gene>
    <name evidence="1" type="ORF">LMG23992_05570</name>
</gene>
<reference evidence="1 2" key="1">
    <citation type="submission" date="2021-08" db="EMBL/GenBank/DDBJ databases">
        <authorList>
            <person name="Peeters C."/>
        </authorList>
    </citation>
    <scope>NUCLEOTIDE SEQUENCE [LARGE SCALE GENOMIC DNA]</scope>
    <source>
        <strain evidence="1 2">LMG 23992</strain>
    </source>
</reference>
<evidence type="ECO:0000313" key="1">
    <source>
        <dbReference type="EMBL" id="CAG9185540.1"/>
    </source>
</evidence>
<organism evidence="1 2">
    <name type="scientific">Cupriavidus laharis</name>
    <dbReference type="NCBI Taxonomy" id="151654"/>
    <lineage>
        <taxon>Bacteria</taxon>
        <taxon>Pseudomonadati</taxon>
        <taxon>Pseudomonadota</taxon>
        <taxon>Betaproteobacteria</taxon>
        <taxon>Burkholderiales</taxon>
        <taxon>Burkholderiaceae</taxon>
        <taxon>Cupriavidus</taxon>
    </lineage>
</organism>
<name>A0ABM8XYM5_9BURK</name>
<proteinExistence type="predicted"/>
<keyword evidence="2" id="KW-1185">Reference proteome</keyword>
<dbReference type="EMBL" id="CAJZAI010000036">
    <property type="protein sequence ID" value="CAG9185540.1"/>
    <property type="molecule type" value="Genomic_DNA"/>
</dbReference>
<accession>A0ABM8XYM5</accession>